<name>A0A7S2KEH6_9STRA</name>
<evidence type="ECO:0000313" key="1">
    <source>
        <dbReference type="EMBL" id="CAD9574618.1"/>
    </source>
</evidence>
<protein>
    <submittedName>
        <fullName evidence="1">Uncharacterized protein</fullName>
    </submittedName>
</protein>
<proteinExistence type="predicted"/>
<reference evidence="1" key="1">
    <citation type="submission" date="2021-01" db="EMBL/GenBank/DDBJ databases">
        <authorList>
            <person name="Corre E."/>
            <person name="Pelletier E."/>
            <person name="Niang G."/>
            <person name="Scheremetjew M."/>
            <person name="Finn R."/>
            <person name="Kale V."/>
            <person name="Holt S."/>
            <person name="Cochrane G."/>
            <person name="Meng A."/>
            <person name="Brown T."/>
            <person name="Cohen L."/>
        </authorList>
    </citation>
    <scope>NUCLEOTIDE SEQUENCE</scope>
    <source>
        <strain evidence="1">SM1012Den-03</strain>
    </source>
</reference>
<organism evidence="1">
    <name type="scientific">Skeletonema marinoi</name>
    <dbReference type="NCBI Taxonomy" id="267567"/>
    <lineage>
        <taxon>Eukaryota</taxon>
        <taxon>Sar</taxon>
        <taxon>Stramenopiles</taxon>
        <taxon>Ochrophyta</taxon>
        <taxon>Bacillariophyta</taxon>
        <taxon>Coscinodiscophyceae</taxon>
        <taxon>Thalassiosirophycidae</taxon>
        <taxon>Thalassiosirales</taxon>
        <taxon>Skeletonemataceae</taxon>
        <taxon>Skeletonema</taxon>
        <taxon>Skeletonema marinoi-dohrnii complex</taxon>
    </lineage>
</organism>
<gene>
    <name evidence="1" type="ORF">SMAR0320_LOCUS1737</name>
</gene>
<sequence length="211" mass="24060">MHGLNNCLSSALIAAFGDAGINHNNVVQAAYAYVKMMKKLKEDVGHDGLKDIHKCIMERMKTDKAWKAEAKWHNGKNFEETMTKWMAAIEEGDEEKLHIMLNENYKNVPDPVFSRWTSVIKTLKVFIKNWTSIYFLAVTVKQSTLKQKSSLLASYANSLIGHMNTRPSQEKYNILLDGDNTEQKEIPPTLYAQVNGFWRLVHHSLKDTSAS</sequence>
<dbReference type="EMBL" id="HBGZ01002517">
    <property type="protein sequence ID" value="CAD9574618.1"/>
    <property type="molecule type" value="Transcribed_RNA"/>
</dbReference>
<dbReference type="AlphaFoldDB" id="A0A7S2KEH6"/>
<accession>A0A7S2KEH6</accession>